<dbReference type="Pfam" id="PF00627">
    <property type="entry name" value="UBA"/>
    <property type="match status" value="1"/>
</dbReference>
<dbReference type="Proteomes" id="UP001162131">
    <property type="component" value="Unassembled WGS sequence"/>
</dbReference>
<evidence type="ECO:0000256" key="3">
    <source>
        <dbReference type="ARBA" id="ARBA00038050"/>
    </source>
</evidence>
<comment type="caution">
    <text evidence="6">The sequence shown here is derived from an EMBL/GenBank/DDBJ whole genome shotgun (WGS) entry which is preliminary data.</text>
</comment>
<dbReference type="GO" id="GO:0004045">
    <property type="term" value="F:peptidyl-tRNA hydrolase activity"/>
    <property type="evidence" value="ECO:0007669"/>
    <property type="project" value="UniProtKB-EC"/>
</dbReference>
<dbReference type="Pfam" id="PF01981">
    <property type="entry name" value="PTH2"/>
    <property type="match status" value="1"/>
</dbReference>
<comment type="catalytic activity">
    <reaction evidence="4">
        <text>an N-acyl-L-alpha-aminoacyl-tRNA + H2O = an N-acyl-L-amino acid + a tRNA + H(+)</text>
        <dbReference type="Rhea" id="RHEA:54448"/>
        <dbReference type="Rhea" id="RHEA-COMP:10123"/>
        <dbReference type="Rhea" id="RHEA-COMP:13883"/>
        <dbReference type="ChEBI" id="CHEBI:15377"/>
        <dbReference type="ChEBI" id="CHEBI:15378"/>
        <dbReference type="ChEBI" id="CHEBI:59874"/>
        <dbReference type="ChEBI" id="CHEBI:78442"/>
        <dbReference type="ChEBI" id="CHEBI:138191"/>
        <dbReference type="EC" id="3.1.1.29"/>
    </reaction>
</comment>
<dbReference type="GO" id="GO:0005829">
    <property type="term" value="C:cytosol"/>
    <property type="evidence" value="ECO:0007669"/>
    <property type="project" value="TreeGrafter"/>
</dbReference>
<dbReference type="InterPro" id="IPR009060">
    <property type="entry name" value="UBA-like_sf"/>
</dbReference>
<evidence type="ECO:0000256" key="4">
    <source>
        <dbReference type="ARBA" id="ARBA00048707"/>
    </source>
</evidence>
<dbReference type="PROSITE" id="PS50030">
    <property type="entry name" value="UBA"/>
    <property type="match status" value="1"/>
</dbReference>
<dbReference type="SUPFAM" id="SSF102462">
    <property type="entry name" value="Peptidyl-tRNA hydrolase II"/>
    <property type="match status" value="1"/>
</dbReference>
<dbReference type="FunFam" id="3.40.1490.10:FF:000001">
    <property type="entry name" value="Peptidyl-tRNA hydrolase 2"/>
    <property type="match status" value="1"/>
</dbReference>
<protein>
    <recommendedName>
        <fullName evidence="1">peptidyl-tRNA hydrolase</fullName>
        <ecNumber evidence="1">3.1.1.29</ecNumber>
    </recommendedName>
</protein>
<dbReference type="InterPro" id="IPR015940">
    <property type="entry name" value="UBA"/>
</dbReference>
<reference evidence="6" key="1">
    <citation type="submission" date="2021-09" db="EMBL/GenBank/DDBJ databases">
        <authorList>
            <consortium name="AG Swart"/>
            <person name="Singh M."/>
            <person name="Singh A."/>
            <person name="Seah K."/>
            <person name="Emmerich C."/>
        </authorList>
    </citation>
    <scope>NUCLEOTIDE SEQUENCE</scope>
    <source>
        <strain evidence="6">ATCC30299</strain>
    </source>
</reference>
<dbReference type="InterPro" id="IPR002833">
    <property type="entry name" value="PTH2"/>
</dbReference>
<dbReference type="NCBIfam" id="TIGR00283">
    <property type="entry name" value="arch_pth2"/>
    <property type="match status" value="1"/>
</dbReference>
<gene>
    <name evidence="6" type="ORF">BSTOLATCC_MIC58005</name>
</gene>
<dbReference type="InterPro" id="IPR023476">
    <property type="entry name" value="Pep_tRNA_hydro_II_dom_sf"/>
</dbReference>
<sequence>MEPNPEVVATLISLGYSQAQVLQALQISENNAETALELLSSGCIEEPAQLTDNKIQPKENNLFSNIFNEERYKMVALVRTDLGMGIGKIAAQVAHACVHAYRTAEPRLIERWDHSGDAKIVLKVDSLEELLEYSEKAKAAGINTAIIKDAGRTQVEPGTTTVCAIGPESVSKIDAVTGKLRLL</sequence>
<dbReference type="PANTHER" id="PTHR12649:SF11">
    <property type="entry name" value="PEPTIDYL-TRNA HYDROLASE 2, MITOCHONDRIAL"/>
    <property type="match status" value="1"/>
</dbReference>
<comment type="similarity">
    <text evidence="3">Belongs to the PTH2 family.</text>
</comment>
<name>A0AAU9K4M4_9CILI</name>
<accession>A0AAU9K4M4</accession>
<organism evidence="6 7">
    <name type="scientific">Blepharisma stoltei</name>
    <dbReference type="NCBI Taxonomy" id="1481888"/>
    <lineage>
        <taxon>Eukaryota</taxon>
        <taxon>Sar</taxon>
        <taxon>Alveolata</taxon>
        <taxon>Ciliophora</taxon>
        <taxon>Postciliodesmatophora</taxon>
        <taxon>Heterotrichea</taxon>
        <taxon>Heterotrichida</taxon>
        <taxon>Blepharismidae</taxon>
        <taxon>Blepharisma</taxon>
    </lineage>
</organism>
<evidence type="ECO:0000256" key="1">
    <source>
        <dbReference type="ARBA" id="ARBA00013260"/>
    </source>
</evidence>
<dbReference type="NCBIfam" id="NF003314">
    <property type="entry name" value="PRK04322.1"/>
    <property type="match status" value="1"/>
</dbReference>
<dbReference type="EC" id="3.1.1.29" evidence="1"/>
<dbReference type="SUPFAM" id="SSF46934">
    <property type="entry name" value="UBA-like"/>
    <property type="match status" value="1"/>
</dbReference>
<keyword evidence="2" id="KW-0378">Hydrolase</keyword>
<dbReference type="EMBL" id="CAJZBQ010000056">
    <property type="protein sequence ID" value="CAG9333186.1"/>
    <property type="molecule type" value="Genomic_DNA"/>
</dbReference>
<dbReference type="CDD" id="cd02430">
    <property type="entry name" value="PTH2"/>
    <property type="match status" value="1"/>
</dbReference>
<proteinExistence type="inferred from homology"/>
<dbReference type="AlphaFoldDB" id="A0AAU9K4M4"/>
<dbReference type="Gene3D" id="3.40.1490.10">
    <property type="entry name" value="Bit1"/>
    <property type="match status" value="1"/>
</dbReference>
<dbReference type="Gene3D" id="1.10.8.10">
    <property type="entry name" value="DNA helicase RuvA subunit, C-terminal domain"/>
    <property type="match status" value="1"/>
</dbReference>
<evidence type="ECO:0000259" key="5">
    <source>
        <dbReference type="PROSITE" id="PS50030"/>
    </source>
</evidence>
<evidence type="ECO:0000313" key="7">
    <source>
        <dbReference type="Proteomes" id="UP001162131"/>
    </source>
</evidence>
<dbReference type="SMART" id="SM00165">
    <property type="entry name" value="UBA"/>
    <property type="match status" value="1"/>
</dbReference>
<feature type="domain" description="UBA" evidence="5">
    <location>
        <begin position="2"/>
        <end position="42"/>
    </location>
</feature>
<keyword evidence="7" id="KW-1185">Reference proteome</keyword>
<evidence type="ECO:0000256" key="2">
    <source>
        <dbReference type="ARBA" id="ARBA00022801"/>
    </source>
</evidence>
<dbReference type="PANTHER" id="PTHR12649">
    <property type="entry name" value="PEPTIDYL-TRNA HYDROLASE 2"/>
    <property type="match status" value="1"/>
</dbReference>
<evidence type="ECO:0000313" key="6">
    <source>
        <dbReference type="EMBL" id="CAG9333186.1"/>
    </source>
</evidence>